<evidence type="ECO:0008006" key="9">
    <source>
        <dbReference type="Google" id="ProtNLM"/>
    </source>
</evidence>
<comment type="similarity">
    <text evidence="1">Belongs to the RICTOR family.</text>
</comment>
<dbReference type="PANTHER" id="PTHR13298:SF11">
    <property type="entry name" value="RAPAMYCIN-INSENSITIVE COMPANION OF MTOR"/>
    <property type="match status" value="1"/>
</dbReference>
<evidence type="ECO:0000313" key="7">
    <source>
        <dbReference type="EMBL" id="KDQ11093.1"/>
    </source>
</evidence>
<name>A0A067M5M9_BOTB1</name>
<dbReference type="InterPro" id="IPR028267">
    <property type="entry name" value="Pianissimo_N"/>
</dbReference>
<dbReference type="InterPro" id="IPR029451">
    <property type="entry name" value="RICTOR_M"/>
</dbReference>
<evidence type="ECO:0000256" key="2">
    <source>
        <dbReference type="SAM" id="Coils"/>
    </source>
</evidence>
<dbReference type="GO" id="GO:0038203">
    <property type="term" value="P:TORC2 signaling"/>
    <property type="evidence" value="ECO:0007669"/>
    <property type="project" value="TreeGrafter"/>
</dbReference>
<dbReference type="Gene3D" id="1.25.10.10">
    <property type="entry name" value="Leucine-rich Repeat Variant"/>
    <property type="match status" value="1"/>
</dbReference>
<sequence>MSPVAAEAVAPPLHDAVAAYALGNALYGSSAANGDRDPDAGSIRSPEGALLELEGMAPSEQVDVLTDSILHFKSVRDGAENLLQVLETQPEGKASLRTKVESELAVAKAKIAAITQKIEQLQSLPGVSRLSRKKSADLLSVPMSAAKQIAKRHQISTQPSLKEDKDDTKTALTQANSILQSLSTLSSLHPYQPSPSSHLAPADIDRARMDGMNRLATIMQNNVRTRYEVGIVKVVQAVLPALADSSSKETRAAAYRLIRHAIVDADSVEKINGLDLDWYIVRSLARDNKHAVEKEQVLKLIRSMVESGAQRCSAAAGAGAGEVPLSEPIMRALIAVAEHAEDQFRHMCLLTLAEIALIDIELVSRAGGMRPLFQSLVDGPAEIAPVLAMAFLYIVDAPQTRPYVHSGTDLEIAISGITDAYGKGASHVERMKASAKVTALMLRSWSGLMYFCSNDMHAISSLIDTMRIPSLEAREILLDMFFEVLNIKTPDWYQAFIDGRRLTMYGRQKSTTEIPKQPQPLQKPPDKLNLADQYIALLLLILVNAGLIDALIDILEETNPNLNLSRKATLLIGEVLQIANKVLPLSVAARIQSLPRLFRLASDYHEGETRQLATSTLSSIDSYNRNRARLQSDPAKGNRKRANSADDPMRRGQRQVEQAKIKMGMQIDDRAFQSLLLETQVMLTKDYTKWNFEILNDLIEGPLLNPKRLEEAIKLPRFGRRLVSFFHPFNGRFPEIPNTKSNQRFVRFGCQLLTTLIKSPEGLRYLMTEDPLLRQIADCFNQIDQFNGTPAADPIFSKQRIESTLTSGYLEMLGTLSKYPEGIDLMERFKIFTAFYHISEMRSREDLIKGIIENIDYSVDGHPRIVLSKALTSSYKHIRLYATQHLGQLIQTSPKANEWTLRLLLTQLYDPALEVCEMAVHFLQEACESMDMLEIVVRIQPTLDHLGEIGHPLLLKFMSTSVGFRYLYNADYINREMDSWFHERNDQYVVHVEVYLAKMFGSSPVHDDDLLWATFNIVHIYGQVFSSSIWHRMFDGMVPPHFYGELAKTELGCQVLQERGHFAEFARFIRQHGLESEDFDIIAKLKSILWAVGNIGSSSGGLPFLEEEEIIPIVIEIAESSLVLSVRGTCFFVIGLISSTPQGAEILDEYGWEATLTPLGTTTGLCVPLDVAKFVEIPKSDPPPHSPGERRFPPLETKLEREALAAITNLSNTVIQNEAARTLARLKARHRNLFSSIPLYHRALYTISTQHYRLPVRRYVLELFDIRLDPDVVNAIVAHQKLLEESSQLITENQGSLPDVPAPGARVRGSSISKAYDNDNLLGMDVGIDGLESFDQPELHSKKPKVVMKPQATVLGFDVDDSH</sequence>
<dbReference type="GO" id="GO:0031932">
    <property type="term" value="C:TORC2 complex"/>
    <property type="evidence" value="ECO:0007669"/>
    <property type="project" value="InterPro"/>
</dbReference>
<dbReference type="STRING" id="930990.A0A067M5M9"/>
<dbReference type="InterPro" id="IPR011989">
    <property type="entry name" value="ARM-like"/>
</dbReference>
<feature type="coiled-coil region" evidence="2">
    <location>
        <begin position="97"/>
        <end position="124"/>
    </location>
</feature>
<dbReference type="InterPro" id="IPR028268">
    <property type="entry name" value="Pianissimo_fam"/>
</dbReference>
<evidence type="ECO:0000256" key="1">
    <source>
        <dbReference type="ARBA" id="ARBA00008878"/>
    </source>
</evidence>
<dbReference type="SMART" id="SM01303">
    <property type="entry name" value="RasGEF_N_2"/>
    <property type="match status" value="1"/>
</dbReference>
<dbReference type="InParanoid" id="A0A067M5M9"/>
<dbReference type="SUPFAM" id="SSF48371">
    <property type="entry name" value="ARM repeat"/>
    <property type="match status" value="1"/>
</dbReference>
<evidence type="ECO:0000259" key="4">
    <source>
        <dbReference type="SMART" id="SM01307"/>
    </source>
</evidence>
<evidence type="ECO:0000256" key="3">
    <source>
        <dbReference type="SAM" id="MobiDB-lite"/>
    </source>
</evidence>
<keyword evidence="2" id="KW-0175">Coiled coil</keyword>
<feature type="domain" description="Rapamycin-insensitive companion of mTOR" evidence="6">
    <location>
        <begin position="1082"/>
        <end position="1154"/>
    </location>
</feature>
<keyword evidence="8" id="KW-1185">Reference proteome</keyword>
<dbReference type="InterPro" id="IPR029452">
    <property type="entry name" value="RICTOR_V"/>
</dbReference>
<dbReference type="Pfam" id="PF14664">
    <property type="entry name" value="RICTOR_N"/>
    <property type="match status" value="1"/>
</dbReference>
<dbReference type="InterPro" id="IPR016024">
    <property type="entry name" value="ARM-type_fold"/>
</dbReference>
<evidence type="ECO:0000313" key="8">
    <source>
        <dbReference type="Proteomes" id="UP000027195"/>
    </source>
</evidence>
<evidence type="ECO:0000259" key="5">
    <source>
        <dbReference type="SMART" id="SM01308"/>
    </source>
</evidence>
<dbReference type="Pfam" id="PF14666">
    <property type="entry name" value="RICTOR_M"/>
    <property type="match status" value="1"/>
</dbReference>
<reference evidence="8" key="1">
    <citation type="journal article" date="2014" name="Proc. Natl. Acad. Sci. U.S.A.">
        <title>Extensive sampling of basidiomycete genomes demonstrates inadequacy of the white-rot/brown-rot paradigm for wood decay fungi.</title>
        <authorList>
            <person name="Riley R."/>
            <person name="Salamov A.A."/>
            <person name="Brown D.W."/>
            <person name="Nagy L.G."/>
            <person name="Floudas D."/>
            <person name="Held B.W."/>
            <person name="Levasseur A."/>
            <person name="Lombard V."/>
            <person name="Morin E."/>
            <person name="Otillar R."/>
            <person name="Lindquist E.A."/>
            <person name="Sun H."/>
            <person name="LaButti K.M."/>
            <person name="Schmutz J."/>
            <person name="Jabbour D."/>
            <person name="Luo H."/>
            <person name="Baker S.E."/>
            <person name="Pisabarro A.G."/>
            <person name="Walton J.D."/>
            <person name="Blanchette R.A."/>
            <person name="Henrissat B."/>
            <person name="Martin F."/>
            <person name="Cullen D."/>
            <person name="Hibbett D.S."/>
            <person name="Grigoriev I.V."/>
        </authorList>
    </citation>
    <scope>NUCLEOTIDE SEQUENCE [LARGE SCALE GENOMIC DNA]</scope>
    <source>
        <strain evidence="8">FD-172 SS1</strain>
    </source>
</reference>
<dbReference type="PANTHER" id="PTHR13298">
    <property type="entry name" value="CYTOSOLIC REGULATOR PIANISSIMO"/>
    <property type="match status" value="1"/>
</dbReference>
<dbReference type="FunCoup" id="A0A067M5M9">
    <property type="interactions" value="265"/>
</dbReference>
<gene>
    <name evidence="7" type="ORF">BOTBODRAFT_177570</name>
</gene>
<dbReference type="Pfam" id="PF14668">
    <property type="entry name" value="RICTOR_V"/>
    <property type="match status" value="1"/>
</dbReference>
<dbReference type="HOGENOM" id="CLU_001013_0_1_1"/>
<dbReference type="EMBL" id="KL198061">
    <property type="protein sequence ID" value="KDQ11093.1"/>
    <property type="molecule type" value="Genomic_DNA"/>
</dbReference>
<feature type="domain" description="Rapamycin-insensitive companion of mTOR N-terminal" evidence="5">
    <location>
        <begin position="209"/>
        <end position="584"/>
    </location>
</feature>
<dbReference type="Proteomes" id="UP000027195">
    <property type="component" value="Unassembled WGS sequence"/>
</dbReference>
<evidence type="ECO:0000259" key="6">
    <source>
        <dbReference type="SMART" id="SM01310"/>
    </source>
</evidence>
<proteinExistence type="inferred from homology"/>
<dbReference type="Pfam" id="PF14663">
    <property type="entry name" value="RasGEF_N_2"/>
    <property type="match status" value="1"/>
</dbReference>
<feature type="domain" description="Rapamycin-insensitive companion of mTOR middle" evidence="4">
    <location>
        <begin position="667"/>
        <end position="892"/>
    </location>
</feature>
<organism evidence="7 8">
    <name type="scientific">Botryobasidium botryosum (strain FD-172 SS1)</name>
    <dbReference type="NCBI Taxonomy" id="930990"/>
    <lineage>
        <taxon>Eukaryota</taxon>
        <taxon>Fungi</taxon>
        <taxon>Dikarya</taxon>
        <taxon>Basidiomycota</taxon>
        <taxon>Agaricomycotina</taxon>
        <taxon>Agaricomycetes</taxon>
        <taxon>Cantharellales</taxon>
        <taxon>Botryobasidiaceae</taxon>
        <taxon>Botryobasidium</taxon>
    </lineage>
</organism>
<dbReference type="SMART" id="SM01307">
    <property type="entry name" value="RICTOR_M"/>
    <property type="match status" value="1"/>
</dbReference>
<protein>
    <recommendedName>
        <fullName evidence="9">REM-1 domain-containing protein</fullName>
    </recommendedName>
</protein>
<dbReference type="OrthoDB" id="271111at2759"/>
<dbReference type="InterPro" id="IPR029453">
    <property type="entry name" value="Rictor_IV"/>
</dbReference>
<dbReference type="SMART" id="SM01308">
    <property type="entry name" value="RICTOR_N"/>
    <property type="match status" value="1"/>
</dbReference>
<dbReference type="SMART" id="SM01310">
    <property type="entry name" value="RICTOR_V"/>
    <property type="match status" value="1"/>
</dbReference>
<feature type="region of interest" description="Disordered" evidence="3">
    <location>
        <begin position="628"/>
        <end position="653"/>
    </location>
</feature>
<accession>A0A067M5M9</accession>